<reference evidence="3" key="1">
    <citation type="submission" date="2016-06" db="EMBL/GenBank/DDBJ databases">
        <title>First high quality genome sequence of Plasmodium coatneyi using continuous long reads from single molecule, real-time sequencing.</title>
        <authorList>
            <person name="Chien J.-T."/>
            <person name="Pakala S.B."/>
            <person name="Geraldo J.A."/>
            <person name="Lapp S.A."/>
            <person name="Barnwell J.W."/>
            <person name="Kissinger J.C."/>
            <person name="Galinski M.R."/>
            <person name="Humphrey J.C."/>
        </authorList>
    </citation>
    <scope>NUCLEOTIDE SEQUENCE [LARGE SCALE GENOMIC DNA]</scope>
    <source>
        <strain evidence="3">Hackeri</strain>
    </source>
</reference>
<dbReference type="Gene3D" id="1.20.1050.80">
    <property type="entry name" value="VPS9 domain"/>
    <property type="match status" value="1"/>
</dbReference>
<dbReference type="RefSeq" id="XP_019914909.1">
    <property type="nucleotide sequence ID" value="XM_020059534.1"/>
</dbReference>
<evidence type="ECO:0000313" key="2">
    <source>
        <dbReference type="EMBL" id="ANQ08214.1"/>
    </source>
</evidence>
<protein>
    <recommendedName>
        <fullName evidence="1">VPS9 domain-containing protein</fullName>
    </recommendedName>
</protein>
<name>A0A1B1DZK3_9APIC</name>
<dbReference type="EMBL" id="CP016247">
    <property type="protein sequence ID" value="ANQ08214.1"/>
    <property type="molecule type" value="Genomic_DNA"/>
</dbReference>
<dbReference type="PROSITE" id="PS51205">
    <property type="entry name" value="VPS9"/>
    <property type="match status" value="1"/>
</dbReference>
<dbReference type="Pfam" id="PF02204">
    <property type="entry name" value="VPS9"/>
    <property type="match status" value="1"/>
</dbReference>
<evidence type="ECO:0000313" key="3">
    <source>
        <dbReference type="Proteomes" id="UP000092716"/>
    </source>
</evidence>
<dbReference type="VEuPathDB" id="PlasmoDB:PCOAH_00027290"/>
<dbReference type="SUPFAM" id="SSF109993">
    <property type="entry name" value="VPS9 domain"/>
    <property type="match status" value="1"/>
</dbReference>
<dbReference type="InterPro" id="IPR003123">
    <property type="entry name" value="VPS9"/>
</dbReference>
<keyword evidence="3" id="KW-1185">Reference proteome</keyword>
<dbReference type="KEGG" id="pcot:PCOAH_00027290"/>
<dbReference type="Proteomes" id="UP000092716">
    <property type="component" value="Chromosome 9"/>
</dbReference>
<dbReference type="OrthoDB" id="411646at2759"/>
<dbReference type="AlphaFoldDB" id="A0A1B1DZK3"/>
<dbReference type="InterPro" id="IPR037191">
    <property type="entry name" value="VPS9_dom_sf"/>
</dbReference>
<proteinExistence type="predicted"/>
<feature type="domain" description="VPS9" evidence="1">
    <location>
        <begin position="249"/>
        <end position="398"/>
    </location>
</feature>
<gene>
    <name evidence="2" type="ORF">PCOAH_00027290</name>
</gene>
<sequence>MEPARVHPVLSILGSKYKPFHENLSNRTHIILLPEAKTLVNISIDIDFMKKHICYKSHLKNVYINLAGQSIEIDAKCVCTGYGFEESRICEILKIETNANYRFLKIIFINIPLEGGYQDSESASYINDEVGQTDIQTHKQEDNHFSNPAWGEPNAIQWKHDVTLFFKQNGNCCKCLHTQLLQFSHSYIIVKGFENCIGKKISNMVEDTLKLQSTANERTFKSDIRMPLIKYTYSYLYNIIWKQLTKNYQQIEHRVQEKMNYVRKDISGFLKKLNLGNISMFHVETTAFHIKQIEKCNNPIDKIYILDNISKIICEIISCTNQNLKKQNLKIYDINSDSLISILVAAISFGQIKNIISHSIHLHMYIDNLKASEKIDKLSFVFTIFHSSIIYLCDMKEA</sequence>
<evidence type="ECO:0000259" key="1">
    <source>
        <dbReference type="PROSITE" id="PS51205"/>
    </source>
</evidence>
<accession>A0A1B1DZK3</accession>
<organism evidence="2 3">
    <name type="scientific">Plasmodium coatneyi</name>
    <dbReference type="NCBI Taxonomy" id="208452"/>
    <lineage>
        <taxon>Eukaryota</taxon>
        <taxon>Sar</taxon>
        <taxon>Alveolata</taxon>
        <taxon>Apicomplexa</taxon>
        <taxon>Aconoidasida</taxon>
        <taxon>Haemosporida</taxon>
        <taxon>Plasmodiidae</taxon>
        <taxon>Plasmodium</taxon>
    </lineage>
</organism>
<dbReference type="GeneID" id="30909457"/>